<dbReference type="AlphaFoldDB" id="A0A8C6Z219"/>
<name>A0A8C6Z219_NOTPE</name>
<keyword evidence="2" id="KW-1185">Reference proteome</keyword>
<protein>
    <submittedName>
        <fullName evidence="1">Uncharacterized protein</fullName>
    </submittedName>
</protein>
<sequence>PENKNKHKERADESLAHFSGKSGRIPRGSDFSNSGVFMVERTSFYSGKRNGCIHFGEFLREIITLVV</sequence>
<evidence type="ECO:0000313" key="2">
    <source>
        <dbReference type="Proteomes" id="UP000694420"/>
    </source>
</evidence>
<dbReference type="Proteomes" id="UP000694420">
    <property type="component" value="Unplaced"/>
</dbReference>
<dbReference type="Ensembl" id="ENSNPET00000007788.1">
    <property type="protein sequence ID" value="ENSNPEP00000007593.1"/>
    <property type="gene ID" value="ENSNPEG00000005690.1"/>
</dbReference>
<reference evidence="1" key="2">
    <citation type="submission" date="2025-09" db="UniProtKB">
        <authorList>
            <consortium name="Ensembl"/>
        </authorList>
    </citation>
    <scope>IDENTIFICATION</scope>
</reference>
<evidence type="ECO:0000313" key="1">
    <source>
        <dbReference type="Ensembl" id="ENSNPEP00000007593.1"/>
    </source>
</evidence>
<organism evidence="1 2">
    <name type="scientific">Nothoprocta perdicaria</name>
    <name type="common">Chilean tinamou</name>
    <name type="synonym">Crypturus perdicarius</name>
    <dbReference type="NCBI Taxonomy" id="30464"/>
    <lineage>
        <taxon>Eukaryota</taxon>
        <taxon>Metazoa</taxon>
        <taxon>Chordata</taxon>
        <taxon>Craniata</taxon>
        <taxon>Vertebrata</taxon>
        <taxon>Euteleostomi</taxon>
        <taxon>Archelosauria</taxon>
        <taxon>Archosauria</taxon>
        <taxon>Dinosauria</taxon>
        <taxon>Saurischia</taxon>
        <taxon>Theropoda</taxon>
        <taxon>Coelurosauria</taxon>
        <taxon>Aves</taxon>
        <taxon>Palaeognathae</taxon>
        <taxon>Tinamiformes</taxon>
        <taxon>Tinamidae</taxon>
        <taxon>Nothoprocta</taxon>
    </lineage>
</organism>
<accession>A0A8C6Z219</accession>
<reference evidence="1" key="1">
    <citation type="submission" date="2025-08" db="UniProtKB">
        <authorList>
            <consortium name="Ensembl"/>
        </authorList>
    </citation>
    <scope>IDENTIFICATION</scope>
</reference>
<proteinExistence type="predicted"/>